<comment type="similarity">
    <text evidence="2">Belongs to the SusD family.</text>
</comment>
<dbReference type="Proteomes" id="UP000651112">
    <property type="component" value="Unassembled WGS sequence"/>
</dbReference>
<dbReference type="EMBL" id="JACNYL010000003">
    <property type="protein sequence ID" value="MBD1422994.1"/>
    <property type="molecule type" value="Genomic_DNA"/>
</dbReference>
<protein>
    <submittedName>
        <fullName evidence="7">RagB/SusD family nutrient uptake outer membrane protein</fullName>
    </submittedName>
</protein>
<evidence type="ECO:0000256" key="4">
    <source>
        <dbReference type="ARBA" id="ARBA00023136"/>
    </source>
</evidence>
<evidence type="ECO:0000256" key="3">
    <source>
        <dbReference type="ARBA" id="ARBA00022729"/>
    </source>
</evidence>
<dbReference type="InterPro" id="IPR012944">
    <property type="entry name" value="SusD_RagB_dom"/>
</dbReference>
<dbReference type="InterPro" id="IPR041662">
    <property type="entry name" value="SusD-like_2"/>
</dbReference>
<evidence type="ECO:0000313" key="7">
    <source>
        <dbReference type="EMBL" id="MBD1422994.1"/>
    </source>
</evidence>
<accession>A0ABR7XVC2</accession>
<sequence length="583" mass="67162">MKKTFRYIALSIIGFAVSCNDSYLERYPLAELAPENYFRNAQELQNYTNAFYNELPDALAIHYNNPHQADDEARNTLPDEFRGTRITPGSGGGWSWDALRRINIYLEHSHQCSDEQARLLYDGIARFFRAYFYFDKVVRFGDVPWYEKALGTDDEGLLKPRDSRKLVFEKMLEDIDFAIANGRQEKSAQLITKWTALALKSRMCLFEGTFRKHHDLGDWEEILQECVKASEELMEAGVYSIYKSNPNAAYQELFIAENAITEEMILARQYTEAIPLIHSANFYILSASYGRPGMQKSVVDSYLMKDGSRFTDIPGYRTMQFYEETQNRDPRLAQTIRTPGYRRIGSNQVSVPDFATCVTGYQYVKYVLSPAYDAGRNINDMPIFRYAEVLLNYAEAKAELGTLSQADVNRSIKLLRDRVDMPNLDIDMANTNPDPYLISEYPNVGTGANRGVILEIRRERRIELVKEGHRYRDLMRWKEGARLAKPFYGMYFPGAGEYDLDRNGTIDLVIYEGNTPTPVPGRQYQRLGELVLENGRNGGRIINLPDITKEWDEDKDYLYPIPLDELLLNKNLTQNNRWAETGG</sequence>
<evidence type="ECO:0000259" key="6">
    <source>
        <dbReference type="Pfam" id="PF07980"/>
    </source>
</evidence>
<dbReference type="InterPro" id="IPR011990">
    <property type="entry name" value="TPR-like_helical_dom_sf"/>
</dbReference>
<comment type="subcellular location">
    <subcellularLocation>
        <location evidence="1">Cell outer membrane</location>
    </subcellularLocation>
</comment>
<keyword evidence="8" id="KW-1185">Reference proteome</keyword>
<feature type="domain" description="RagB/SusD" evidence="6">
    <location>
        <begin position="289"/>
        <end position="578"/>
    </location>
</feature>
<proteinExistence type="inferred from homology"/>
<evidence type="ECO:0000313" key="8">
    <source>
        <dbReference type="Proteomes" id="UP000651112"/>
    </source>
</evidence>
<gene>
    <name evidence="7" type="ORF">H8B21_15595</name>
</gene>
<dbReference type="Gene3D" id="1.25.40.390">
    <property type="match status" value="1"/>
</dbReference>
<evidence type="ECO:0000256" key="2">
    <source>
        <dbReference type="ARBA" id="ARBA00006275"/>
    </source>
</evidence>
<keyword evidence="4" id="KW-0472">Membrane</keyword>
<dbReference type="Pfam" id="PF07980">
    <property type="entry name" value="SusD_RagB"/>
    <property type="match status" value="1"/>
</dbReference>
<dbReference type="Pfam" id="PF12771">
    <property type="entry name" value="SusD-like_2"/>
    <property type="match status" value="1"/>
</dbReference>
<name>A0ABR7XVC2_9SPHI</name>
<evidence type="ECO:0000256" key="5">
    <source>
        <dbReference type="ARBA" id="ARBA00023237"/>
    </source>
</evidence>
<dbReference type="PROSITE" id="PS51257">
    <property type="entry name" value="PROKAR_LIPOPROTEIN"/>
    <property type="match status" value="1"/>
</dbReference>
<keyword evidence="3" id="KW-0732">Signal</keyword>
<dbReference type="SUPFAM" id="SSF48452">
    <property type="entry name" value="TPR-like"/>
    <property type="match status" value="1"/>
</dbReference>
<comment type="caution">
    <text evidence="7">The sequence shown here is derived from an EMBL/GenBank/DDBJ whole genome shotgun (WGS) entry which is preliminary data.</text>
</comment>
<reference evidence="7 8" key="1">
    <citation type="submission" date="2020-08" db="EMBL/GenBank/DDBJ databases">
        <title>Sphingobacterium sp. DN00404 isolated from aquaculture water.</title>
        <authorList>
            <person name="Zhang M."/>
        </authorList>
    </citation>
    <scope>NUCLEOTIDE SEQUENCE [LARGE SCALE GENOMIC DNA]</scope>
    <source>
        <strain evidence="7 8">KCTC 42746</strain>
    </source>
</reference>
<keyword evidence="5" id="KW-0998">Cell outer membrane</keyword>
<organism evidence="7 8">
    <name type="scientific">Sphingobacterium chuzhouense</name>
    <dbReference type="NCBI Taxonomy" id="1742264"/>
    <lineage>
        <taxon>Bacteria</taxon>
        <taxon>Pseudomonadati</taxon>
        <taxon>Bacteroidota</taxon>
        <taxon>Sphingobacteriia</taxon>
        <taxon>Sphingobacteriales</taxon>
        <taxon>Sphingobacteriaceae</taxon>
        <taxon>Sphingobacterium</taxon>
    </lineage>
</organism>
<evidence type="ECO:0000256" key="1">
    <source>
        <dbReference type="ARBA" id="ARBA00004442"/>
    </source>
</evidence>